<keyword evidence="12" id="KW-0648">Protein biosynthesis</keyword>
<dbReference type="InterPro" id="IPR006359">
    <property type="entry name" value="Tscrpt_elong_fac_GreA"/>
</dbReference>
<organism evidence="12 13">
    <name type="scientific">Candidatus Woesebacteria bacterium GW2011_GWB1_33_22</name>
    <dbReference type="NCBI Taxonomy" id="1618566"/>
    <lineage>
        <taxon>Bacteria</taxon>
        <taxon>Candidatus Woeseibacteriota</taxon>
    </lineage>
</organism>
<protein>
    <recommendedName>
        <fullName evidence="2 8">Transcription elongation factor GreA</fullName>
    </recommendedName>
    <alternativeName>
        <fullName evidence="7 8">Transcript cleavage factor GreA</fullName>
    </alternativeName>
</protein>
<evidence type="ECO:0000256" key="5">
    <source>
        <dbReference type="ARBA" id="ARBA00023163"/>
    </source>
</evidence>
<dbReference type="PIRSF" id="PIRSF006092">
    <property type="entry name" value="GreA_GreB"/>
    <property type="match status" value="1"/>
</dbReference>
<evidence type="ECO:0000256" key="6">
    <source>
        <dbReference type="ARBA" id="ARBA00024916"/>
    </source>
</evidence>
<keyword evidence="4 8" id="KW-0238">DNA-binding</keyword>
<evidence type="ECO:0000256" key="8">
    <source>
        <dbReference type="HAMAP-Rule" id="MF_00105"/>
    </source>
</evidence>
<dbReference type="EMBL" id="LBOW01000016">
    <property type="protein sequence ID" value="KKP43824.1"/>
    <property type="molecule type" value="Genomic_DNA"/>
</dbReference>
<comment type="similarity">
    <text evidence="1 8 9">Belongs to the GreA/GreB family.</text>
</comment>
<evidence type="ECO:0000256" key="1">
    <source>
        <dbReference type="ARBA" id="ARBA00008213"/>
    </source>
</evidence>
<keyword evidence="12" id="KW-0251">Elongation factor</keyword>
<dbReference type="PANTHER" id="PTHR30437:SF4">
    <property type="entry name" value="TRANSCRIPTION ELONGATION FACTOR GREA"/>
    <property type="match status" value="1"/>
</dbReference>
<dbReference type="HAMAP" id="MF_00105">
    <property type="entry name" value="GreA_GreB"/>
    <property type="match status" value="1"/>
</dbReference>
<feature type="domain" description="Transcription elongation factor GreA/GreB N-terminal" evidence="11">
    <location>
        <begin position="5"/>
        <end position="75"/>
    </location>
</feature>
<reference evidence="12 13" key="1">
    <citation type="journal article" date="2015" name="Nature">
        <title>rRNA introns, odd ribosomes, and small enigmatic genomes across a large radiation of phyla.</title>
        <authorList>
            <person name="Brown C.T."/>
            <person name="Hug L.A."/>
            <person name="Thomas B.C."/>
            <person name="Sharon I."/>
            <person name="Castelle C.J."/>
            <person name="Singh A."/>
            <person name="Wilkins M.J."/>
            <person name="Williams K.H."/>
            <person name="Banfield J.F."/>
        </authorList>
    </citation>
    <scope>NUCLEOTIDE SEQUENCE [LARGE SCALE GENOMIC DNA]</scope>
</reference>
<dbReference type="Gene3D" id="1.10.287.180">
    <property type="entry name" value="Transcription elongation factor, GreA/GreB, N-terminal domain"/>
    <property type="match status" value="1"/>
</dbReference>
<keyword evidence="8" id="KW-0175">Coiled coil</keyword>
<evidence type="ECO:0000259" key="10">
    <source>
        <dbReference type="Pfam" id="PF01272"/>
    </source>
</evidence>
<name>A0A0F9ZIA1_9BACT</name>
<dbReference type="STRING" id="1618566.UR35_C0016G0002"/>
<comment type="caution">
    <text evidence="12">The sequence shown here is derived from an EMBL/GenBank/DDBJ whole genome shotgun (WGS) entry which is preliminary data.</text>
</comment>
<dbReference type="PROSITE" id="PS00830">
    <property type="entry name" value="GREAB_2"/>
    <property type="match status" value="1"/>
</dbReference>
<evidence type="ECO:0000256" key="3">
    <source>
        <dbReference type="ARBA" id="ARBA00023015"/>
    </source>
</evidence>
<dbReference type="Gene3D" id="3.10.50.30">
    <property type="entry name" value="Transcription elongation factor, GreA/GreB, C-terminal domain"/>
    <property type="match status" value="1"/>
</dbReference>
<dbReference type="Proteomes" id="UP000034778">
    <property type="component" value="Unassembled WGS sequence"/>
</dbReference>
<accession>A0A0F9ZIA1</accession>
<evidence type="ECO:0000313" key="13">
    <source>
        <dbReference type="Proteomes" id="UP000034778"/>
    </source>
</evidence>
<dbReference type="InterPro" id="IPR018151">
    <property type="entry name" value="TF_GreA/GreB_CS"/>
</dbReference>
<evidence type="ECO:0000313" key="12">
    <source>
        <dbReference type="EMBL" id="KKP43824.1"/>
    </source>
</evidence>
<feature type="coiled-coil region" evidence="8">
    <location>
        <begin position="49"/>
        <end position="76"/>
    </location>
</feature>
<dbReference type="InterPro" id="IPR036805">
    <property type="entry name" value="Tscrpt_elong_fac_GreA/B_N_sf"/>
</dbReference>
<dbReference type="GO" id="GO:0070063">
    <property type="term" value="F:RNA polymerase binding"/>
    <property type="evidence" value="ECO:0007669"/>
    <property type="project" value="InterPro"/>
</dbReference>
<dbReference type="GO" id="GO:0003677">
    <property type="term" value="F:DNA binding"/>
    <property type="evidence" value="ECO:0007669"/>
    <property type="project" value="UniProtKB-UniRule"/>
</dbReference>
<evidence type="ECO:0000256" key="9">
    <source>
        <dbReference type="RuleBase" id="RU000556"/>
    </source>
</evidence>
<dbReference type="InterPro" id="IPR036953">
    <property type="entry name" value="GreA/GreB_C_sf"/>
</dbReference>
<keyword evidence="3 8" id="KW-0805">Transcription regulation</keyword>
<dbReference type="Pfam" id="PF03449">
    <property type="entry name" value="GreA_GreB_N"/>
    <property type="match status" value="1"/>
</dbReference>
<evidence type="ECO:0000256" key="2">
    <source>
        <dbReference type="ARBA" id="ARBA00013729"/>
    </source>
</evidence>
<dbReference type="PANTHER" id="PTHR30437">
    <property type="entry name" value="TRANSCRIPTION ELONGATION FACTOR GREA"/>
    <property type="match status" value="1"/>
</dbReference>
<evidence type="ECO:0000256" key="4">
    <source>
        <dbReference type="ARBA" id="ARBA00023125"/>
    </source>
</evidence>
<keyword evidence="5 8" id="KW-0804">Transcription</keyword>
<sequence length="153" mass="16753">MIKRIQVTDKGLEALKKEFSELLNNKRPKLIERLANARAQGDLSENSDYQNAKEELEFLEGRIDELQAVIKTAKIVKSDQNGSGVGVGTKVTVRVNGVKTTFEIVGEWEADLASKKISHTSPLGSSLVGKKVGEKFEVTAPVGKILYEVIAID</sequence>
<proteinExistence type="inferred from homology"/>
<dbReference type="GO" id="GO:0032784">
    <property type="term" value="P:regulation of DNA-templated transcription elongation"/>
    <property type="evidence" value="ECO:0007669"/>
    <property type="project" value="UniProtKB-UniRule"/>
</dbReference>
<dbReference type="NCBIfam" id="NF001263">
    <property type="entry name" value="PRK00226.1-4"/>
    <property type="match status" value="1"/>
</dbReference>
<dbReference type="SUPFAM" id="SSF46557">
    <property type="entry name" value="GreA transcript cleavage protein, N-terminal domain"/>
    <property type="match status" value="1"/>
</dbReference>
<feature type="domain" description="Transcription elongation factor GreA/GreB C-terminal" evidence="10">
    <location>
        <begin position="84"/>
        <end position="152"/>
    </location>
</feature>
<comment type="function">
    <text evidence="6 8 9">Necessary for efficient RNA polymerase transcription elongation past template-encoded arresting sites. The arresting sites in DNA have the property of trapping a certain fraction of elongating RNA polymerases that pass through, resulting in locked ternary complexes. Cleavage of the nascent transcript by cleavage factors such as GreA or GreB allows the resumption of elongation from the new 3'terminus. GreA releases sequences of 2 to 3 nucleotides.</text>
</comment>
<dbReference type="Pfam" id="PF01272">
    <property type="entry name" value="GreA_GreB"/>
    <property type="match status" value="1"/>
</dbReference>
<dbReference type="GO" id="GO:0003746">
    <property type="term" value="F:translation elongation factor activity"/>
    <property type="evidence" value="ECO:0007669"/>
    <property type="project" value="UniProtKB-KW"/>
</dbReference>
<dbReference type="AlphaFoldDB" id="A0A0F9ZIA1"/>
<dbReference type="InterPro" id="IPR023459">
    <property type="entry name" value="Tscrpt_elong_fac_GreA/B_fam"/>
</dbReference>
<dbReference type="FunFam" id="1.10.287.180:FF:000001">
    <property type="entry name" value="Transcription elongation factor GreA"/>
    <property type="match status" value="1"/>
</dbReference>
<dbReference type="SUPFAM" id="SSF54534">
    <property type="entry name" value="FKBP-like"/>
    <property type="match status" value="1"/>
</dbReference>
<dbReference type="NCBIfam" id="TIGR01462">
    <property type="entry name" value="greA"/>
    <property type="match status" value="1"/>
</dbReference>
<evidence type="ECO:0000259" key="11">
    <source>
        <dbReference type="Pfam" id="PF03449"/>
    </source>
</evidence>
<dbReference type="InterPro" id="IPR001437">
    <property type="entry name" value="Tscrpt_elong_fac_GreA/B_C"/>
</dbReference>
<gene>
    <name evidence="8" type="primary">greA</name>
    <name evidence="12" type="ORF">UR35_C0016G0002</name>
</gene>
<dbReference type="GO" id="GO:0006354">
    <property type="term" value="P:DNA-templated transcription elongation"/>
    <property type="evidence" value="ECO:0007669"/>
    <property type="project" value="TreeGrafter"/>
</dbReference>
<dbReference type="InterPro" id="IPR028624">
    <property type="entry name" value="Tscrpt_elong_fac_GreA/B"/>
</dbReference>
<evidence type="ECO:0000256" key="7">
    <source>
        <dbReference type="ARBA" id="ARBA00030776"/>
    </source>
</evidence>
<dbReference type="InterPro" id="IPR022691">
    <property type="entry name" value="Tscrpt_elong_fac_GreA/B_N"/>
</dbReference>